<dbReference type="PROSITE" id="PS51078">
    <property type="entry name" value="ICLR_ED"/>
    <property type="match status" value="1"/>
</dbReference>
<evidence type="ECO:0000259" key="1">
    <source>
        <dbReference type="PROSITE" id="PS51078"/>
    </source>
</evidence>
<feature type="domain" description="IclR-ED" evidence="1">
    <location>
        <begin position="1"/>
        <end position="73"/>
    </location>
</feature>
<dbReference type="RefSeq" id="WP_283334119.1">
    <property type="nucleotide sequence ID" value="NZ_JAWLKA010000014.1"/>
</dbReference>
<comment type="caution">
    <text evidence="2">The sequence shown here is derived from an EMBL/GenBank/DDBJ whole genome shotgun (WGS) entry which is preliminary data.</text>
</comment>
<organism evidence="2 3">
    <name type="scientific">Rhodococcus jostii</name>
    <dbReference type="NCBI Taxonomy" id="132919"/>
    <lineage>
        <taxon>Bacteria</taxon>
        <taxon>Bacillati</taxon>
        <taxon>Actinomycetota</taxon>
        <taxon>Actinomycetes</taxon>
        <taxon>Mycobacteriales</taxon>
        <taxon>Nocardiaceae</taxon>
        <taxon>Rhodococcus</taxon>
    </lineage>
</organism>
<dbReference type="InterPro" id="IPR029016">
    <property type="entry name" value="GAF-like_dom_sf"/>
</dbReference>
<dbReference type="Gene3D" id="3.30.450.40">
    <property type="match status" value="1"/>
</dbReference>
<dbReference type="Proteomes" id="UP001185737">
    <property type="component" value="Unassembled WGS sequence"/>
</dbReference>
<protein>
    <submittedName>
        <fullName evidence="2">IclR family transcriptional regulator C-terminal domain-containing protein</fullName>
    </submittedName>
</protein>
<name>A0ABU4CJ75_RHOJO</name>
<proteinExistence type="predicted"/>
<gene>
    <name evidence="2" type="ORF">R3Q59_24290</name>
</gene>
<evidence type="ECO:0000313" key="2">
    <source>
        <dbReference type="EMBL" id="MDV6283618.1"/>
    </source>
</evidence>
<reference evidence="2 3" key="1">
    <citation type="submission" date="2023-10" db="EMBL/GenBank/DDBJ databases">
        <title>Development of a sustainable strategy for remediation of hydrocarbon-contaminated territories based on the waste exchange concept.</title>
        <authorList>
            <person name="Krivoruchko A."/>
        </authorList>
    </citation>
    <scope>NUCLEOTIDE SEQUENCE [LARGE SCALE GENOMIC DNA]</scope>
    <source>
        <strain evidence="2 3">IEGM 60</strain>
    </source>
</reference>
<dbReference type="InterPro" id="IPR014757">
    <property type="entry name" value="Tscrpt_reg_IclR_C"/>
</dbReference>
<dbReference type="Pfam" id="PF01614">
    <property type="entry name" value="IclR_C"/>
    <property type="match status" value="1"/>
</dbReference>
<dbReference type="EMBL" id="JAWLKA010000014">
    <property type="protein sequence ID" value="MDV6283618.1"/>
    <property type="molecule type" value="Genomic_DNA"/>
</dbReference>
<sequence>MLALLNRGLLALNVPDTEPGVRAVGIALHNERGEAVGALSIAAPVTRMPGSAVESLGADLIATARRAAPDLAGYRER</sequence>
<keyword evidence="3" id="KW-1185">Reference proteome</keyword>
<accession>A0ABU4CJ75</accession>
<dbReference type="SUPFAM" id="SSF55781">
    <property type="entry name" value="GAF domain-like"/>
    <property type="match status" value="1"/>
</dbReference>
<evidence type="ECO:0000313" key="3">
    <source>
        <dbReference type="Proteomes" id="UP001185737"/>
    </source>
</evidence>